<dbReference type="PANTHER" id="PTHR35504:SF1">
    <property type="entry name" value="PROTEIN EMBRYONIC FLOWER 1"/>
    <property type="match status" value="1"/>
</dbReference>
<feature type="compositionally biased region" description="Polar residues" evidence="1">
    <location>
        <begin position="113"/>
        <end position="126"/>
    </location>
</feature>
<feature type="non-terminal residue" evidence="2">
    <location>
        <position position="202"/>
    </location>
</feature>
<dbReference type="GO" id="GO:0045892">
    <property type="term" value="P:negative regulation of DNA-templated transcription"/>
    <property type="evidence" value="ECO:0007669"/>
    <property type="project" value="InterPro"/>
</dbReference>
<dbReference type="GO" id="GO:0009910">
    <property type="term" value="P:negative regulation of flower development"/>
    <property type="evidence" value="ECO:0007669"/>
    <property type="project" value="InterPro"/>
</dbReference>
<dbReference type="AlphaFoldDB" id="A0A5J9VS88"/>
<feature type="non-terminal residue" evidence="2">
    <location>
        <position position="1"/>
    </location>
</feature>
<proteinExistence type="predicted"/>
<organism evidence="2 3">
    <name type="scientific">Eragrostis curvula</name>
    <name type="common">weeping love grass</name>
    <dbReference type="NCBI Taxonomy" id="38414"/>
    <lineage>
        <taxon>Eukaryota</taxon>
        <taxon>Viridiplantae</taxon>
        <taxon>Streptophyta</taxon>
        <taxon>Embryophyta</taxon>
        <taxon>Tracheophyta</taxon>
        <taxon>Spermatophyta</taxon>
        <taxon>Magnoliopsida</taxon>
        <taxon>Liliopsida</taxon>
        <taxon>Poales</taxon>
        <taxon>Poaceae</taxon>
        <taxon>PACMAD clade</taxon>
        <taxon>Chloridoideae</taxon>
        <taxon>Eragrostideae</taxon>
        <taxon>Eragrostidinae</taxon>
        <taxon>Eragrostis</taxon>
    </lineage>
</organism>
<dbReference type="GO" id="GO:0048367">
    <property type="term" value="P:shoot system development"/>
    <property type="evidence" value="ECO:0007669"/>
    <property type="project" value="InterPro"/>
</dbReference>
<reference evidence="2 3" key="1">
    <citation type="journal article" date="2019" name="Sci. Rep.">
        <title>A high-quality genome of Eragrostis curvula grass provides insights into Poaceae evolution and supports new strategies to enhance forage quality.</title>
        <authorList>
            <person name="Carballo J."/>
            <person name="Santos B.A.C.M."/>
            <person name="Zappacosta D."/>
            <person name="Garbus I."/>
            <person name="Selva J.P."/>
            <person name="Gallo C.A."/>
            <person name="Diaz A."/>
            <person name="Albertini E."/>
            <person name="Caccamo M."/>
            <person name="Echenique V."/>
        </authorList>
    </citation>
    <scope>NUCLEOTIDE SEQUENCE [LARGE SCALE GENOMIC DNA]</scope>
    <source>
        <strain evidence="3">cv. Victoria</strain>
        <tissue evidence="2">Leaf</tissue>
    </source>
</reference>
<dbReference type="EMBL" id="RWGY01000007">
    <property type="protein sequence ID" value="TVU39019.1"/>
    <property type="molecule type" value="Genomic_DNA"/>
</dbReference>
<feature type="region of interest" description="Disordered" evidence="1">
    <location>
        <begin position="67"/>
        <end position="163"/>
    </location>
</feature>
<dbReference type="OrthoDB" id="754229at2759"/>
<feature type="compositionally biased region" description="Basic residues" evidence="1">
    <location>
        <begin position="23"/>
        <end position="35"/>
    </location>
</feature>
<feature type="region of interest" description="Disordered" evidence="1">
    <location>
        <begin position="1"/>
        <end position="35"/>
    </location>
</feature>
<evidence type="ECO:0000256" key="1">
    <source>
        <dbReference type="SAM" id="MobiDB-lite"/>
    </source>
</evidence>
<dbReference type="InterPro" id="IPR034583">
    <property type="entry name" value="EMF1"/>
</dbReference>
<keyword evidence="3" id="KW-1185">Reference proteome</keyword>
<evidence type="ECO:0000313" key="3">
    <source>
        <dbReference type="Proteomes" id="UP000324897"/>
    </source>
</evidence>
<dbReference type="Gramene" id="TVU39019">
    <property type="protein sequence ID" value="TVU39019"/>
    <property type="gene ID" value="EJB05_12420"/>
</dbReference>
<accession>A0A5J9VS88</accession>
<sequence>MTDISNDVPMNDSPEDRQMISCSKKKKNESRRKRKRTRLLSELIETDQIGGPANCIDDFDHARVDDIHESDEGKMSLEVEKNKYTPANATDDGAKSENRFAKKKRLQVDHKGQMTSENTQRRSLSKVSLGKCDTHSVSGTHDQKMSMNKKKQKVQIHEKQNETDDIPMDVIELLAGLRHERQLSHTQLKITPEDCARLAAKE</sequence>
<comment type="caution">
    <text evidence="2">The sequence shown here is derived from an EMBL/GenBank/DDBJ whole genome shotgun (WGS) entry which is preliminary data.</text>
</comment>
<gene>
    <name evidence="2" type="ORF">EJB05_12420</name>
</gene>
<feature type="compositionally biased region" description="Basic and acidic residues" evidence="1">
    <location>
        <begin position="67"/>
        <end position="83"/>
    </location>
</feature>
<dbReference type="PANTHER" id="PTHR35504">
    <property type="entry name" value="PROTEIN EMBRYONIC FLOWER 1"/>
    <property type="match status" value="1"/>
</dbReference>
<protein>
    <submittedName>
        <fullName evidence="2">Uncharacterized protein</fullName>
    </submittedName>
</protein>
<evidence type="ECO:0000313" key="2">
    <source>
        <dbReference type="EMBL" id="TVU39019.1"/>
    </source>
</evidence>
<dbReference type="Proteomes" id="UP000324897">
    <property type="component" value="Chromosome 4"/>
</dbReference>
<name>A0A5J9VS88_9POAL</name>
<feature type="compositionally biased region" description="Basic and acidic residues" evidence="1">
    <location>
        <begin position="92"/>
        <end position="112"/>
    </location>
</feature>